<dbReference type="Proteomes" id="UP000244722">
    <property type="component" value="Unassembled WGS sequence"/>
</dbReference>
<feature type="region of interest" description="Disordered" evidence="1">
    <location>
        <begin position="307"/>
        <end position="362"/>
    </location>
</feature>
<keyword evidence="3" id="KW-1185">Reference proteome</keyword>
<accession>A0A2T6ZEW6</accession>
<dbReference type="NCBIfam" id="TIGR01456">
    <property type="entry name" value="CECR5"/>
    <property type="match status" value="1"/>
</dbReference>
<dbReference type="PANTHER" id="PTHR14269">
    <property type="entry name" value="CDP-DIACYLGLYCEROL--GLYCEROL-3-PHOSPHATE 3-PHOSPHATIDYLTRANSFERASE-RELATED"/>
    <property type="match status" value="1"/>
</dbReference>
<proteinExistence type="predicted"/>
<feature type="compositionally biased region" description="Basic and acidic residues" evidence="1">
    <location>
        <begin position="473"/>
        <end position="497"/>
    </location>
</feature>
<dbReference type="InterPro" id="IPR006357">
    <property type="entry name" value="HAD-SF_hydro_IIA"/>
</dbReference>
<dbReference type="InterPro" id="IPR036412">
    <property type="entry name" value="HAD-like_sf"/>
</dbReference>
<name>A0A2T6ZEW6_TUBBO</name>
<feature type="compositionally biased region" description="Low complexity" evidence="1">
    <location>
        <begin position="313"/>
        <end position="329"/>
    </location>
</feature>
<evidence type="ECO:0000256" key="1">
    <source>
        <dbReference type="SAM" id="MobiDB-lite"/>
    </source>
</evidence>
<dbReference type="EMBL" id="NESQ01000328">
    <property type="protein sequence ID" value="PUU74006.1"/>
    <property type="molecule type" value="Genomic_DNA"/>
</dbReference>
<dbReference type="STRING" id="42251.A0A2T6ZEW6"/>
<evidence type="ECO:0000313" key="2">
    <source>
        <dbReference type="EMBL" id="PUU74006.1"/>
    </source>
</evidence>
<dbReference type="NCBIfam" id="TIGR01460">
    <property type="entry name" value="HAD-SF-IIA"/>
    <property type="match status" value="1"/>
</dbReference>
<protein>
    <submittedName>
        <fullName evidence="2">HAD-like domain-containing protein</fullName>
    </submittedName>
</protein>
<feature type="compositionally biased region" description="Basic and acidic residues" evidence="1">
    <location>
        <begin position="505"/>
        <end position="516"/>
    </location>
</feature>
<dbReference type="GO" id="GO:0046474">
    <property type="term" value="P:glycerophospholipid biosynthetic process"/>
    <property type="evidence" value="ECO:0007669"/>
    <property type="project" value="TreeGrafter"/>
</dbReference>
<gene>
    <name evidence="2" type="ORF">B9Z19DRAFT_1093915</name>
</gene>
<dbReference type="InterPro" id="IPR006353">
    <property type="entry name" value="HAD-SF_hydro_IIA_CECR5"/>
</dbReference>
<comment type="caution">
    <text evidence="2">The sequence shown here is derived from an EMBL/GenBank/DDBJ whole genome shotgun (WGS) entry which is preliminary data.</text>
</comment>
<sequence>MRFSLLLSRRIYTRSLPLARTYVTGLRPKKFRPGRFAFAFDIDGVLLRGSEPHPSANKALTKLQENDIPFILLTNGGGLSEAARCEDLSSKLDFPIAPSQLIQSHTPTKSLAKDYETILVIGGEGENCRQVAEGYGFKNVFIPDDFYATDPNISPFSTSPPPIYARNVPKGTKIDAIFVFNDPRDWALSIQLLVDLLRSADGVYGTLAEPGSKGHVPIFFTNNDLVWANQYDTPRLGQGAFRAAVWAIFQRFPEAHKNPARSQILGKPTHETFRYAQKLLIQNLIAKLKETSPELEFNEEMAALEPAEAFKPSSSSADTSADTAVAEEATPPPPADLIPAATPAGESSPSTEAETANQPLQRPFTTRSILQRVYMIGDNPDSDMIGLKGVGWSGTTWWGLLVRSGVWREPQAPKYPIAIVDDVLAAVDWAMENEQKINDGVELEMYPRYLHKRNIYPRSKGKTAKRYTPGKAGAEEAKGGENASLEKKPNNAMEETKGNGALGKKRADRESSSDSD</sequence>
<dbReference type="SUPFAM" id="SSF56784">
    <property type="entry name" value="HAD-like"/>
    <property type="match status" value="2"/>
</dbReference>
<reference evidence="2 3" key="1">
    <citation type="submission" date="2017-04" db="EMBL/GenBank/DDBJ databases">
        <title>Draft genome sequence of Tuber borchii Vittad., a whitish edible truffle.</title>
        <authorList>
            <consortium name="DOE Joint Genome Institute"/>
            <person name="Murat C."/>
            <person name="Kuo A."/>
            <person name="Barry K.W."/>
            <person name="Clum A."/>
            <person name="Dockter R.B."/>
            <person name="Fauchery L."/>
            <person name="Iotti M."/>
            <person name="Kohler A."/>
            <person name="Labutti K."/>
            <person name="Lindquist E.A."/>
            <person name="Lipzen A."/>
            <person name="Ohm R.A."/>
            <person name="Wang M."/>
            <person name="Grigoriev I.V."/>
            <person name="Zambonelli A."/>
            <person name="Martin F.M."/>
        </authorList>
    </citation>
    <scope>NUCLEOTIDE SEQUENCE [LARGE SCALE GENOMIC DNA]</scope>
    <source>
        <strain evidence="2 3">Tbo3840</strain>
    </source>
</reference>
<dbReference type="InterPro" id="IPR050324">
    <property type="entry name" value="CDP-alcohol_PTase-I"/>
</dbReference>
<organism evidence="2 3">
    <name type="scientific">Tuber borchii</name>
    <name type="common">White truffle</name>
    <dbReference type="NCBI Taxonomy" id="42251"/>
    <lineage>
        <taxon>Eukaryota</taxon>
        <taxon>Fungi</taxon>
        <taxon>Dikarya</taxon>
        <taxon>Ascomycota</taxon>
        <taxon>Pezizomycotina</taxon>
        <taxon>Pezizomycetes</taxon>
        <taxon>Pezizales</taxon>
        <taxon>Tuberaceae</taxon>
        <taxon>Tuber</taxon>
    </lineage>
</organism>
<dbReference type="GO" id="GO:0005739">
    <property type="term" value="C:mitochondrion"/>
    <property type="evidence" value="ECO:0007669"/>
    <property type="project" value="TreeGrafter"/>
</dbReference>
<dbReference type="OrthoDB" id="10251048at2759"/>
<feature type="region of interest" description="Disordered" evidence="1">
    <location>
        <begin position="460"/>
        <end position="516"/>
    </location>
</feature>
<dbReference type="InterPro" id="IPR023214">
    <property type="entry name" value="HAD_sf"/>
</dbReference>
<evidence type="ECO:0000313" key="3">
    <source>
        <dbReference type="Proteomes" id="UP000244722"/>
    </source>
</evidence>
<dbReference type="Pfam" id="PF13344">
    <property type="entry name" value="Hydrolase_6"/>
    <property type="match status" value="1"/>
</dbReference>
<dbReference type="PANTHER" id="PTHR14269:SF57">
    <property type="entry name" value="SUPERFAMILY HYDROLASE, PUTATIVE (AFU_ORTHOLOGUE AFUA_2G02580)-RELATED"/>
    <property type="match status" value="1"/>
</dbReference>
<feature type="compositionally biased region" description="Polar residues" evidence="1">
    <location>
        <begin position="345"/>
        <end position="362"/>
    </location>
</feature>
<dbReference type="AlphaFoldDB" id="A0A2T6ZEW6"/>
<dbReference type="Gene3D" id="3.40.50.1000">
    <property type="entry name" value="HAD superfamily/HAD-like"/>
    <property type="match status" value="3"/>
</dbReference>